<gene>
    <name evidence="1" type="ORF">CEXT_563911</name>
</gene>
<dbReference type="AlphaFoldDB" id="A0AAV4TI96"/>
<feature type="non-terminal residue" evidence="1">
    <location>
        <position position="31"/>
    </location>
</feature>
<comment type="caution">
    <text evidence="1">The sequence shown here is derived from an EMBL/GenBank/DDBJ whole genome shotgun (WGS) entry which is preliminary data.</text>
</comment>
<sequence length="31" mass="3627">MSEKTPRGNRFLKFANRTDLDITETDLISRT</sequence>
<organism evidence="1 2">
    <name type="scientific">Caerostris extrusa</name>
    <name type="common">Bark spider</name>
    <name type="synonym">Caerostris bankana</name>
    <dbReference type="NCBI Taxonomy" id="172846"/>
    <lineage>
        <taxon>Eukaryota</taxon>
        <taxon>Metazoa</taxon>
        <taxon>Ecdysozoa</taxon>
        <taxon>Arthropoda</taxon>
        <taxon>Chelicerata</taxon>
        <taxon>Arachnida</taxon>
        <taxon>Araneae</taxon>
        <taxon>Araneomorphae</taxon>
        <taxon>Entelegynae</taxon>
        <taxon>Araneoidea</taxon>
        <taxon>Araneidae</taxon>
        <taxon>Caerostris</taxon>
    </lineage>
</organism>
<keyword evidence="2" id="KW-1185">Reference proteome</keyword>
<evidence type="ECO:0000313" key="2">
    <source>
        <dbReference type="Proteomes" id="UP001054945"/>
    </source>
</evidence>
<proteinExistence type="predicted"/>
<name>A0AAV4TI96_CAEEX</name>
<dbReference type="EMBL" id="BPLR01011010">
    <property type="protein sequence ID" value="GIY43698.1"/>
    <property type="molecule type" value="Genomic_DNA"/>
</dbReference>
<accession>A0AAV4TI96</accession>
<protein>
    <submittedName>
        <fullName evidence="1">Uncharacterized protein</fullName>
    </submittedName>
</protein>
<dbReference type="Proteomes" id="UP001054945">
    <property type="component" value="Unassembled WGS sequence"/>
</dbReference>
<evidence type="ECO:0000313" key="1">
    <source>
        <dbReference type="EMBL" id="GIY43698.1"/>
    </source>
</evidence>
<reference evidence="1 2" key="1">
    <citation type="submission" date="2021-06" db="EMBL/GenBank/DDBJ databases">
        <title>Caerostris extrusa draft genome.</title>
        <authorList>
            <person name="Kono N."/>
            <person name="Arakawa K."/>
        </authorList>
    </citation>
    <scope>NUCLEOTIDE SEQUENCE [LARGE SCALE GENOMIC DNA]</scope>
</reference>